<name>A0A653B036_ECTOL</name>
<proteinExistence type="predicted"/>
<accession>A0A653B036</accession>
<dbReference type="EMBL" id="LR130779">
    <property type="protein sequence ID" value="VDN61597.1"/>
    <property type="molecule type" value="Genomic_DNA"/>
</dbReference>
<organism evidence="1">
    <name type="scientific">Ectopseudomonas oleovorans</name>
    <name type="common">Pseudomonas oleovorans</name>
    <dbReference type="NCBI Taxonomy" id="301"/>
    <lineage>
        <taxon>Bacteria</taxon>
        <taxon>Pseudomonadati</taxon>
        <taxon>Pseudomonadota</taxon>
        <taxon>Gammaproteobacteria</taxon>
        <taxon>Pseudomonadales</taxon>
        <taxon>Pseudomonadaceae</taxon>
        <taxon>Ectopseudomonas</taxon>
    </lineage>
</organism>
<sequence length="86" mass="9400">MHDCLRCHCCVEAGPQCSFTLREIERCGPAFAWHWPTLGLFSCLRRVPPSLARVRHASVCPPDVHLSHLPGPAGHGRAGRRAVPGP</sequence>
<reference evidence="1" key="1">
    <citation type="submission" date="2018-11" db="EMBL/GenBank/DDBJ databases">
        <authorList>
            <consortium name="Genoscope - CEA"/>
            <person name="William W."/>
        </authorList>
    </citation>
    <scope>NUCLEOTIDE SEQUENCE [LARGE SCALE GENOMIC DNA]</scope>
    <source>
        <strain evidence="1">T9AD</strain>
    </source>
</reference>
<dbReference type="AlphaFoldDB" id="A0A653B036"/>
<protein>
    <submittedName>
        <fullName evidence="1">Uncharacterized protein</fullName>
    </submittedName>
</protein>
<evidence type="ECO:0000313" key="1">
    <source>
        <dbReference type="EMBL" id="VDN61597.1"/>
    </source>
</evidence>
<gene>
    <name evidence="1" type="ORF">POT9AD_0606</name>
</gene>